<accession>A0ABV8ZPW9</accession>
<reference evidence="3" key="1">
    <citation type="journal article" date="2019" name="Int. J. Syst. Evol. Microbiol.">
        <title>The Global Catalogue of Microorganisms (GCM) 10K type strain sequencing project: providing services to taxonomists for standard genome sequencing and annotation.</title>
        <authorList>
            <consortium name="The Broad Institute Genomics Platform"/>
            <consortium name="The Broad Institute Genome Sequencing Center for Infectious Disease"/>
            <person name="Wu L."/>
            <person name="Ma J."/>
        </authorList>
    </citation>
    <scope>NUCLEOTIDE SEQUENCE [LARGE SCALE GENOMIC DNA]</scope>
    <source>
        <strain evidence="3">CGMCC 4.7608</strain>
    </source>
</reference>
<organism evidence="2 3">
    <name type="scientific">Chromobacterium aquaticum</name>
    <dbReference type="NCBI Taxonomy" id="467180"/>
    <lineage>
        <taxon>Bacteria</taxon>
        <taxon>Pseudomonadati</taxon>
        <taxon>Pseudomonadota</taxon>
        <taxon>Betaproteobacteria</taxon>
        <taxon>Neisseriales</taxon>
        <taxon>Chromobacteriaceae</taxon>
        <taxon>Chromobacterium</taxon>
    </lineage>
</organism>
<gene>
    <name evidence="2" type="ORF">ACFO0R_09000</name>
</gene>
<evidence type="ECO:0000313" key="2">
    <source>
        <dbReference type="EMBL" id="MFC4489757.1"/>
    </source>
</evidence>
<dbReference type="RefSeq" id="WP_231462358.1">
    <property type="nucleotide sequence ID" value="NZ_JAJOHW010000067.1"/>
</dbReference>
<dbReference type="SUPFAM" id="SSF100950">
    <property type="entry name" value="NagB/RpiA/CoA transferase-like"/>
    <property type="match status" value="1"/>
</dbReference>
<proteinExistence type="predicted"/>
<evidence type="ECO:0000259" key="1">
    <source>
        <dbReference type="Pfam" id="PF02589"/>
    </source>
</evidence>
<dbReference type="InterPro" id="IPR003741">
    <property type="entry name" value="LUD_dom"/>
</dbReference>
<name>A0ABV8ZPW9_9NEIS</name>
<protein>
    <submittedName>
        <fullName evidence="2">Lactate utilization protein C</fullName>
    </submittedName>
</protein>
<comment type="caution">
    <text evidence="2">The sequence shown here is derived from an EMBL/GenBank/DDBJ whole genome shotgun (WGS) entry which is preliminary data.</text>
</comment>
<dbReference type="EMBL" id="JBHSEK010000004">
    <property type="protein sequence ID" value="MFC4489757.1"/>
    <property type="molecule type" value="Genomic_DNA"/>
</dbReference>
<dbReference type="InterPro" id="IPR024185">
    <property type="entry name" value="FTHF_cligase-like_sf"/>
</dbReference>
<dbReference type="Pfam" id="PF02589">
    <property type="entry name" value="LUD_dom"/>
    <property type="match status" value="1"/>
</dbReference>
<dbReference type="PANTHER" id="PTHR43682:SF1">
    <property type="entry name" value="LACTATE UTILIZATION PROTEIN C"/>
    <property type="match status" value="1"/>
</dbReference>
<feature type="domain" description="LUD" evidence="1">
    <location>
        <begin position="44"/>
        <end position="215"/>
    </location>
</feature>
<dbReference type="Gene3D" id="3.40.50.10420">
    <property type="entry name" value="NagB/RpiA/CoA transferase-like"/>
    <property type="match status" value="1"/>
</dbReference>
<dbReference type="Proteomes" id="UP001595999">
    <property type="component" value="Unassembled WGS sequence"/>
</dbReference>
<dbReference type="PANTHER" id="PTHR43682">
    <property type="entry name" value="LACTATE UTILIZATION PROTEIN C"/>
    <property type="match status" value="1"/>
</dbReference>
<evidence type="ECO:0000313" key="3">
    <source>
        <dbReference type="Proteomes" id="UP001595999"/>
    </source>
</evidence>
<sequence length="235" mass="26338">MSARDAILAKLRAAPREELPRPELDAHFRRFAPPQHSLDALRGWARAMRAVKTEVLWVRADDWHTRLAVWIAQRRPVSMLLSDTAHGRRAEAALQGLPTPPALRFFDRAVDDWKAELFQIEAAFTTARCGIAATGTLVLWPDAQEPRTMSLVPPLHIVLFDTATLYPDFYSAMRCEHWSDGMPSNALLISGPSKTADIQLTLAYGAHGPRELLVLAQLPEHIDPAQLEQMEEARP</sequence>
<keyword evidence="3" id="KW-1185">Reference proteome</keyword>
<dbReference type="InterPro" id="IPR037171">
    <property type="entry name" value="NagB/RpiA_transferase-like"/>
</dbReference>